<protein>
    <submittedName>
        <fullName evidence="2">Uncharacterized protein</fullName>
    </submittedName>
</protein>
<dbReference type="EMBL" id="AP012319">
    <property type="protein sequence ID" value="BAL93073.1"/>
    <property type="molecule type" value="Genomic_DNA"/>
</dbReference>
<reference evidence="2 3" key="1">
    <citation type="submission" date="2012-02" db="EMBL/GenBank/DDBJ databases">
        <title>Complete genome sequence of Actinoplanes missouriensis 431 (= NBRC 102363).</title>
        <authorList>
            <person name="Ohnishi Y."/>
            <person name="Ishikawa J."/>
            <person name="Sekine M."/>
            <person name="Hosoyama A."/>
            <person name="Harada T."/>
            <person name="Narita H."/>
            <person name="Hata T."/>
            <person name="Konno Y."/>
            <person name="Tutikane K."/>
            <person name="Fujita N."/>
            <person name="Horinouchi S."/>
            <person name="Hayakawa M."/>
        </authorList>
    </citation>
    <scope>NUCLEOTIDE SEQUENCE [LARGE SCALE GENOMIC DNA]</scope>
    <source>
        <strain evidence="3">ATCC 14538 / DSM 43046 / CBS 188.64 / JCM 3121 / NBRC 102363 / NCIMB 12654 / NRRL B-3342 / UNCC 431</strain>
    </source>
</reference>
<name>I0HJ86_ACTM4</name>
<dbReference type="eggNOG" id="ENOG5031VHE">
    <property type="taxonomic scope" value="Bacteria"/>
</dbReference>
<dbReference type="PATRIC" id="fig|512565.3.peg.7871"/>
<sequence>MPETEGKPDATTQGTGETCPAKTTGTVRNIPNSLKVDWADSVINRTSGKVSYTVKAETSKKFTWSVGASVSGEGKLWIFAKVSATINGNIAHEKSTIYGSSITVEVPAHKTMKADRGMWQEKFSYKYKTTTKNCSWKSGSGTGWAPYRQAWHVYS</sequence>
<dbReference type="Proteomes" id="UP000007882">
    <property type="component" value="Chromosome"/>
</dbReference>
<dbReference type="AlphaFoldDB" id="I0HJ86"/>
<dbReference type="HOGENOM" id="CLU_1691747_0_0_11"/>
<keyword evidence="3" id="KW-1185">Reference proteome</keyword>
<proteinExistence type="predicted"/>
<organism evidence="2 3">
    <name type="scientific">Actinoplanes missouriensis (strain ATCC 14538 / DSM 43046 / CBS 188.64 / JCM 3121 / NBRC 102363 / NCIMB 12654 / NRRL B-3342 / UNCC 431)</name>
    <dbReference type="NCBI Taxonomy" id="512565"/>
    <lineage>
        <taxon>Bacteria</taxon>
        <taxon>Bacillati</taxon>
        <taxon>Actinomycetota</taxon>
        <taxon>Actinomycetes</taxon>
        <taxon>Micromonosporales</taxon>
        <taxon>Micromonosporaceae</taxon>
        <taxon>Actinoplanes</taxon>
    </lineage>
</organism>
<evidence type="ECO:0000256" key="1">
    <source>
        <dbReference type="SAM" id="MobiDB-lite"/>
    </source>
</evidence>
<dbReference type="KEGG" id="ams:AMIS_78530"/>
<feature type="compositionally biased region" description="Polar residues" evidence="1">
    <location>
        <begin position="10"/>
        <end position="26"/>
    </location>
</feature>
<evidence type="ECO:0000313" key="3">
    <source>
        <dbReference type="Proteomes" id="UP000007882"/>
    </source>
</evidence>
<gene>
    <name evidence="2" type="ordered locus">AMIS_78530</name>
</gene>
<feature type="region of interest" description="Disordered" evidence="1">
    <location>
        <begin position="1"/>
        <end position="26"/>
    </location>
</feature>
<evidence type="ECO:0000313" key="2">
    <source>
        <dbReference type="EMBL" id="BAL93073.1"/>
    </source>
</evidence>
<accession>I0HJ86</accession>